<name>A0A2T0U0R4_9SPHI</name>
<evidence type="ECO:0000313" key="2">
    <source>
        <dbReference type="Proteomes" id="UP000238034"/>
    </source>
</evidence>
<keyword evidence="2" id="KW-1185">Reference proteome</keyword>
<protein>
    <submittedName>
        <fullName evidence="1">Uncharacterized protein</fullName>
    </submittedName>
</protein>
<evidence type="ECO:0000313" key="1">
    <source>
        <dbReference type="EMBL" id="PRY51495.1"/>
    </source>
</evidence>
<proteinExistence type="predicted"/>
<gene>
    <name evidence="1" type="ORF">B0I27_10780</name>
</gene>
<sequence>MLLEVVHIAEQAGHATRTKSSAGKVTGDGTRLPLHKDEAYLRQLKMDFIAMHNEKILTKKAKEKAAATLKAI</sequence>
<organism evidence="1 2">
    <name type="scientific">Arcticibacter pallidicorallinus</name>
    <dbReference type="NCBI Taxonomy" id="1259464"/>
    <lineage>
        <taxon>Bacteria</taxon>
        <taxon>Pseudomonadati</taxon>
        <taxon>Bacteroidota</taxon>
        <taxon>Sphingobacteriia</taxon>
        <taxon>Sphingobacteriales</taxon>
        <taxon>Sphingobacteriaceae</taxon>
        <taxon>Arcticibacter</taxon>
    </lineage>
</organism>
<dbReference type="RefSeq" id="WP_106293794.1">
    <property type="nucleotide sequence ID" value="NZ_PVTH01000007.1"/>
</dbReference>
<accession>A0A2T0U0R4</accession>
<dbReference type="EMBL" id="PVTH01000007">
    <property type="protein sequence ID" value="PRY51495.1"/>
    <property type="molecule type" value="Genomic_DNA"/>
</dbReference>
<dbReference type="Proteomes" id="UP000238034">
    <property type="component" value="Unassembled WGS sequence"/>
</dbReference>
<dbReference type="AlphaFoldDB" id="A0A2T0U0R4"/>
<comment type="caution">
    <text evidence="1">The sequence shown here is derived from an EMBL/GenBank/DDBJ whole genome shotgun (WGS) entry which is preliminary data.</text>
</comment>
<reference evidence="1 2" key="1">
    <citation type="submission" date="2018-03" db="EMBL/GenBank/DDBJ databases">
        <title>Genomic Encyclopedia of Type Strains, Phase III (KMG-III): the genomes of soil and plant-associated and newly described type strains.</title>
        <authorList>
            <person name="Whitman W."/>
        </authorList>
    </citation>
    <scope>NUCLEOTIDE SEQUENCE [LARGE SCALE GENOMIC DNA]</scope>
    <source>
        <strain evidence="1 2">CGMCC 1.9313</strain>
    </source>
</reference>